<dbReference type="GO" id="GO:0005385">
    <property type="term" value="F:zinc ion transmembrane transporter activity"/>
    <property type="evidence" value="ECO:0007669"/>
    <property type="project" value="TreeGrafter"/>
</dbReference>
<protein>
    <recommendedName>
        <fullName evidence="8">Solute carrier family 39 member 1</fullName>
    </recommendedName>
</protein>
<dbReference type="GeneTree" id="ENSGT00940000160962"/>
<keyword evidence="3 5" id="KW-1133">Transmembrane helix</keyword>
<dbReference type="Proteomes" id="UP000008672">
    <property type="component" value="Unassembled WGS sequence"/>
</dbReference>
<evidence type="ECO:0000313" key="7">
    <source>
        <dbReference type="Proteomes" id="UP000008672"/>
    </source>
</evidence>
<dbReference type="EMBL" id="AFYH01100204">
    <property type="status" value="NOT_ANNOTATED_CDS"/>
    <property type="molecule type" value="Genomic_DNA"/>
</dbReference>
<dbReference type="HOGENOM" id="CLU_040462_1_0_1"/>
<reference evidence="6" key="3">
    <citation type="submission" date="2025-09" db="UniProtKB">
        <authorList>
            <consortium name="Ensembl"/>
        </authorList>
    </citation>
    <scope>IDENTIFICATION</scope>
</reference>
<evidence type="ECO:0000256" key="3">
    <source>
        <dbReference type="ARBA" id="ARBA00022989"/>
    </source>
</evidence>
<proteinExistence type="predicted"/>
<reference evidence="7" key="1">
    <citation type="submission" date="2011-08" db="EMBL/GenBank/DDBJ databases">
        <title>The draft genome of Latimeria chalumnae.</title>
        <authorList>
            <person name="Di Palma F."/>
            <person name="Alfoldi J."/>
            <person name="Johnson J."/>
            <person name="Berlin A."/>
            <person name="Gnerre S."/>
            <person name="Jaffe D."/>
            <person name="MacCallum I."/>
            <person name="Young S."/>
            <person name="Walker B.J."/>
            <person name="Lander E."/>
            <person name="Lindblad-Toh K."/>
        </authorList>
    </citation>
    <scope>NUCLEOTIDE SEQUENCE [LARGE SCALE GENOMIC DNA]</scope>
    <source>
        <strain evidence="7">Wild caught</strain>
    </source>
</reference>
<accession>H3AKC0</accession>
<dbReference type="AlphaFoldDB" id="H3AKC0"/>
<keyword evidence="4 5" id="KW-0472">Membrane</keyword>
<dbReference type="Ensembl" id="ENSLACT00000010168.1">
    <property type="protein sequence ID" value="ENSLACP00000010091.1"/>
    <property type="gene ID" value="ENSLACG00000008895.1"/>
</dbReference>
<feature type="transmembrane region" description="Helical" evidence="5">
    <location>
        <begin position="224"/>
        <end position="246"/>
    </location>
</feature>
<reference evidence="6" key="2">
    <citation type="submission" date="2025-08" db="UniProtKB">
        <authorList>
            <consortium name="Ensembl"/>
        </authorList>
    </citation>
    <scope>IDENTIFICATION</scope>
</reference>
<dbReference type="InParanoid" id="H3AKC0"/>
<evidence type="ECO:0008006" key="8">
    <source>
        <dbReference type="Google" id="ProtNLM"/>
    </source>
</evidence>
<keyword evidence="2 5" id="KW-0812">Transmembrane</keyword>
<dbReference type="GO" id="GO:0005886">
    <property type="term" value="C:plasma membrane"/>
    <property type="evidence" value="ECO:0007669"/>
    <property type="project" value="TreeGrafter"/>
</dbReference>
<evidence type="ECO:0000256" key="2">
    <source>
        <dbReference type="ARBA" id="ARBA00022692"/>
    </source>
</evidence>
<dbReference type="Pfam" id="PF02535">
    <property type="entry name" value="Zip"/>
    <property type="match status" value="1"/>
</dbReference>
<evidence type="ECO:0000256" key="4">
    <source>
        <dbReference type="ARBA" id="ARBA00023136"/>
    </source>
</evidence>
<name>H3AKC0_LATCH</name>
<sequence>MDYLLQVKVGCPVGLLVLTLLFGLMPIVIPLFCTSATAGRHQLILRFISCFAAGVFLSACLLDIIPDYLSDITEQLKEQHITMDYPVAEIILAGGFFLVFFIEQMVLYLKDRQSNENTPLLSSQGGSDTLQYNSHNVLPSNHDVRAEELDSHGRHGHMDFNAHSPFCSLVLLTSLSFHSLFEGLAIGLQEKNDRVLEICIAVLIHKSIIVFSLSIKLMQSNVRLFWLVACIVGFAVMSPLGIAVGIGVTQTLTATGKLVRCILEGVAAGTFVYITFLEILPHELNSSDKRLWKLLFIVLGFSVMAAFCDLD</sequence>
<feature type="transmembrane region" description="Helical" evidence="5">
    <location>
        <begin position="85"/>
        <end position="102"/>
    </location>
</feature>
<dbReference type="PANTHER" id="PTHR11040">
    <property type="entry name" value="ZINC/IRON TRANSPORTER"/>
    <property type="match status" value="1"/>
</dbReference>
<dbReference type="OrthoDB" id="448280at2759"/>
<feature type="transmembrane region" description="Helical" evidence="5">
    <location>
        <begin position="44"/>
        <end position="65"/>
    </location>
</feature>
<evidence type="ECO:0000313" key="6">
    <source>
        <dbReference type="Ensembl" id="ENSLACP00000010091.1"/>
    </source>
</evidence>
<feature type="transmembrane region" description="Helical" evidence="5">
    <location>
        <begin position="291"/>
        <end position="310"/>
    </location>
</feature>
<dbReference type="OMA" id="FCMISSF"/>
<dbReference type="STRING" id="7897.ENSLACP00000010091"/>
<dbReference type="PANTHER" id="PTHR11040:SF120">
    <property type="entry name" value="ZINC TRANSPORTER ZIP2"/>
    <property type="match status" value="1"/>
</dbReference>
<evidence type="ECO:0000256" key="5">
    <source>
        <dbReference type="SAM" id="Phobius"/>
    </source>
</evidence>
<evidence type="ECO:0000256" key="1">
    <source>
        <dbReference type="ARBA" id="ARBA00004141"/>
    </source>
</evidence>
<dbReference type="eggNOG" id="KOG1558">
    <property type="taxonomic scope" value="Eukaryota"/>
</dbReference>
<feature type="transmembrane region" description="Helical" evidence="5">
    <location>
        <begin position="12"/>
        <end position="32"/>
    </location>
</feature>
<dbReference type="InterPro" id="IPR003689">
    <property type="entry name" value="ZIP"/>
</dbReference>
<keyword evidence="7" id="KW-1185">Reference proteome</keyword>
<organism evidence="6 7">
    <name type="scientific">Latimeria chalumnae</name>
    <name type="common">Coelacanth</name>
    <dbReference type="NCBI Taxonomy" id="7897"/>
    <lineage>
        <taxon>Eukaryota</taxon>
        <taxon>Metazoa</taxon>
        <taxon>Chordata</taxon>
        <taxon>Craniata</taxon>
        <taxon>Vertebrata</taxon>
        <taxon>Euteleostomi</taxon>
        <taxon>Coelacanthiformes</taxon>
        <taxon>Coelacanthidae</taxon>
        <taxon>Latimeria</taxon>
    </lineage>
</organism>
<feature type="transmembrane region" description="Helical" evidence="5">
    <location>
        <begin position="258"/>
        <end position="279"/>
    </location>
</feature>
<comment type="subcellular location">
    <subcellularLocation>
        <location evidence="1">Membrane</location>
        <topology evidence="1">Multi-pass membrane protein</topology>
    </subcellularLocation>
</comment>
<dbReference type="KEGG" id="lcm:106704101"/>